<protein>
    <submittedName>
        <fullName evidence="1">Uncharacterized protein</fullName>
    </submittedName>
</protein>
<name>A0A2A2M4P4_9BILA</name>
<organism evidence="1 2">
    <name type="scientific">Diploscapter pachys</name>
    <dbReference type="NCBI Taxonomy" id="2018661"/>
    <lineage>
        <taxon>Eukaryota</taxon>
        <taxon>Metazoa</taxon>
        <taxon>Ecdysozoa</taxon>
        <taxon>Nematoda</taxon>
        <taxon>Chromadorea</taxon>
        <taxon>Rhabditida</taxon>
        <taxon>Rhabditina</taxon>
        <taxon>Rhabditomorpha</taxon>
        <taxon>Rhabditoidea</taxon>
        <taxon>Rhabditidae</taxon>
        <taxon>Diploscapter</taxon>
    </lineage>
</organism>
<sequence>MREPSAAARPWIPACAGMTMEKAVRDGEDRRLRRPALRHHQPGARLALRFGDLARGHVLGHVGAGIHRVLKARHGGEIEPFVRLDQIDPRPRGPGLIAHAEVEQRLGPAAHRVGDAAF</sequence>
<dbReference type="AlphaFoldDB" id="A0A2A2M4P4"/>
<proteinExistence type="predicted"/>
<keyword evidence="2" id="KW-1185">Reference proteome</keyword>
<comment type="caution">
    <text evidence="1">The sequence shown here is derived from an EMBL/GenBank/DDBJ whole genome shotgun (WGS) entry which is preliminary data.</text>
</comment>
<reference evidence="1 2" key="1">
    <citation type="journal article" date="2017" name="Curr. Biol.">
        <title>Genome architecture and evolution of a unichromosomal asexual nematode.</title>
        <authorList>
            <person name="Fradin H."/>
            <person name="Zegar C."/>
            <person name="Gutwein M."/>
            <person name="Lucas J."/>
            <person name="Kovtun M."/>
            <person name="Corcoran D."/>
            <person name="Baugh L.R."/>
            <person name="Kiontke K."/>
            <person name="Gunsalus K."/>
            <person name="Fitch D.H."/>
            <person name="Piano F."/>
        </authorList>
    </citation>
    <scope>NUCLEOTIDE SEQUENCE [LARGE SCALE GENOMIC DNA]</scope>
    <source>
        <strain evidence="1">PF1309</strain>
    </source>
</reference>
<accession>A0A2A2M4P4</accession>
<dbReference type="EMBL" id="LIAE01005322">
    <property type="protein sequence ID" value="PAV93416.1"/>
    <property type="molecule type" value="Genomic_DNA"/>
</dbReference>
<evidence type="ECO:0000313" key="1">
    <source>
        <dbReference type="EMBL" id="PAV93416.1"/>
    </source>
</evidence>
<gene>
    <name evidence="1" type="ORF">WR25_20132</name>
</gene>
<evidence type="ECO:0000313" key="2">
    <source>
        <dbReference type="Proteomes" id="UP000218231"/>
    </source>
</evidence>
<dbReference type="Proteomes" id="UP000218231">
    <property type="component" value="Unassembled WGS sequence"/>
</dbReference>